<dbReference type="Pfam" id="PF01979">
    <property type="entry name" value="Amidohydro_1"/>
    <property type="match status" value="1"/>
</dbReference>
<dbReference type="GO" id="GO:0004151">
    <property type="term" value="F:dihydroorotase activity"/>
    <property type="evidence" value="ECO:0007669"/>
    <property type="project" value="UniProtKB-UniRule"/>
</dbReference>
<evidence type="ECO:0000256" key="6">
    <source>
        <dbReference type="HAMAP-Rule" id="MF_00220"/>
    </source>
</evidence>
<dbReference type="OrthoDB" id="9765462at2"/>
<feature type="binding site" evidence="6">
    <location>
        <position position="62"/>
    </location>
    <ligand>
        <name>Zn(2+)</name>
        <dbReference type="ChEBI" id="CHEBI:29105"/>
        <label>1</label>
    </ligand>
</feature>
<feature type="binding site" evidence="6">
    <location>
        <position position="309"/>
    </location>
    <ligand>
        <name>substrate</name>
    </ligand>
</feature>
<comment type="pathway">
    <text evidence="6">Pyrimidine metabolism; UMP biosynthesis via de novo pathway; (S)-dihydroorotate from bicarbonate: step 3/3.</text>
</comment>
<organism evidence="8 9">
    <name type="scientific">Anaerobium acetethylicum</name>
    <dbReference type="NCBI Taxonomy" id="1619234"/>
    <lineage>
        <taxon>Bacteria</taxon>
        <taxon>Bacillati</taxon>
        <taxon>Bacillota</taxon>
        <taxon>Clostridia</taxon>
        <taxon>Lachnospirales</taxon>
        <taxon>Lachnospiraceae</taxon>
        <taxon>Anaerobium</taxon>
    </lineage>
</organism>
<dbReference type="InterPro" id="IPR050138">
    <property type="entry name" value="DHOase/Allantoinase_Hydrolase"/>
</dbReference>
<dbReference type="STRING" id="1619234.SAMN05421730_1003128"/>
<keyword evidence="4 6" id="KW-0378">Hydrolase</keyword>
<evidence type="ECO:0000256" key="2">
    <source>
        <dbReference type="ARBA" id="ARBA00010286"/>
    </source>
</evidence>
<dbReference type="EMBL" id="FMKA01000003">
    <property type="protein sequence ID" value="SCP96031.1"/>
    <property type="molecule type" value="Genomic_DNA"/>
</dbReference>
<feature type="binding site" evidence="6">
    <location>
        <position position="94"/>
    </location>
    <ligand>
        <name>substrate</name>
    </ligand>
</feature>
<dbReference type="AlphaFoldDB" id="A0A1D3TQW3"/>
<dbReference type="HAMAP" id="MF_00220_B">
    <property type="entry name" value="PyrC_classI_B"/>
    <property type="match status" value="1"/>
</dbReference>
<keyword evidence="3 6" id="KW-0479">Metal-binding</keyword>
<dbReference type="PANTHER" id="PTHR43668">
    <property type="entry name" value="ALLANTOINASE"/>
    <property type="match status" value="1"/>
</dbReference>
<comment type="cofactor">
    <cofactor evidence="6">
        <name>Zn(2+)</name>
        <dbReference type="ChEBI" id="CHEBI:29105"/>
    </cofactor>
    <text evidence="6">Binds 2 Zn(2+) ions per subunit.</text>
</comment>
<evidence type="ECO:0000256" key="1">
    <source>
        <dbReference type="ARBA" id="ARBA00002368"/>
    </source>
</evidence>
<dbReference type="GO" id="GO:0044205">
    <property type="term" value="P:'de novo' UMP biosynthetic process"/>
    <property type="evidence" value="ECO:0007669"/>
    <property type="project" value="UniProtKB-UniRule"/>
</dbReference>
<accession>A0A1D3TQW3</accession>
<dbReference type="EC" id="3.5.2.3" evidence="6"/>
<comment type="catalytic activity">
    <reaction evidence="6">
        <text>(S)-dihydroorotate + H2O = N-carbamoyl-L-aspartate + H(+)</text>
        <dbReference type="Rhea" id="RHEA:24296"/>
        <dbReference type="ChEBI" id="CHEBI:15377"/>
        <dbReference type="ChEBI" id="CHEBI:15378"/>
        <dbReference type="ChEBI" id="CHEBI:30864"/>
        <dbReference type="ChEBI" id="CHEBI:32814"/>
        <dbReference type="EC" id="3.5.2.3"/>
    </reaction>
</comment>
<keyword evidence="5 6" id="KW-0665">Pyrimidine biosynthesis</keyword>
<dbReference type="NCBIfam" id="TIGR00857">
    <property type="entry name" value="pyrC_multi"/>
    <property type="match status" value="1"/>
</dbReference>
<dbReference type="SUPFAM" id="SSF51556">
    <property type="entry name" value="Metallo-dependent hydrolases"/>
    <property type="match status" value="1"/>
</dbReference>
<reference evidence="8 9" key="1">
    <citation type="submission" date="2016-09" db="EMBL/GenBank/DDBJ databases">
        <authorList>
            <person name="Capua I."/>
            <person name="De Benedictis P."/>
            <person name="Joannis T."/>
            <person name="Lombin L.H."/>
            <person name="Cattoli G."/>
        </authorList>
    </citation>
    <scope>NUCLEOTIDE SEQUENCE [LARGE SCALE GENOMIC DNA]</scope>
    <source>
        <strain evidence="8 9">GluBS11</strain>
    </source>
</reference>
<feature type="binding site" evidence="6">
    <location>
        <position position="152"/>
    </location>
    <ligand>
        <name>Zn(2+)</name>
        <dbReference type="ChEBI" id="CHEBI:29105"/>
        <label>1</label>
    </ligand>
</feature>
<dbReference type="UniPathway" id="UPA00070">
    <property type="reaction ID" value="UER00117"/>
</dbReference>
<feature type="binding site" evidence="6">
    <location>
        <begin position="62"/>
        <end position="64"/>
    </location>
    <ligand>
        <name>substrate</name>
    </ligand>
</feature>
<dbReference type="InterPro" id="IPR002195">
    <property type="entry name" value="Dihydroorotase_CS"/>
</dbReference>
<evidence type="ECO:0000256" key="4">
    <source>
        <dbReference type="ARBA" id="ARBA00022801"/>
    </source>
</evidence>
<dbReference type="Gene3D" id="2.30.40.10">
    <property type="entry name" value="Urease, subunit C, domain 1"/>
    <property type="match status" value="1"/>
</dbReference>
<gene>
    <name evidence="6" type="primary">pyrC</name>
    <name evidence="8" type="ORF">SAMN05421730_1003128</name>
</gene>
<dbReference type="Proteomes" id="UP000199315">
    <property type="component" value="Unassembled WGS sequence"/>
</dbReference>
<dbReference type="PROSITE" id="PS00483">
    <property type="entry name" value="DIHYDROOROTASE_2"/>
    <property type="match status" value="1"/>
</dbReference>
<feature type="binding site" evidence="6">
    <location>
        <position position="152"/>
    </location>
    <ligand>
        <name>Zn(2+)</name>
        <dbReference type="ChEBI" id="CHEBI:29105"/>
        <label>2</label>
    </ligand>
</feature>
<dbReference type="InterPro" id="IPR006680">
    <property type="entry name" value="Amidohydro-rel"/>
</dbReference>
<dbReference type="PANTHER" id="PTHR43668:SF2">
    <property type="entry name" value="ALLANTOINASE"/>
    <property type="match status" value="1"/>
</dbReference>
<evidence type="ECO:0000313" key="8">
    <source>
        <dbReference type="EMBL" id="SCP96031.1"/>
    </source>
</evidence>
<name>A0A1D3TQW3_9FIRM</name>
<evidence type="ECO:0000256" key="5">
    <source>
        <dbReference type="ARBA" id="ARBA00022975"/>
    </source>
</evidence>
<evidence type="ECO:0000313" key="9">
    <source>
        <dbReference type="Proteomes" id="UP000199315"/>
    </source>
</evidence>
<proteinExistence type="inferred from homology"/>
<feature type="binding site" evidence="6">
    <location>
        <position position="179"/>
    </location>
    <ligand>
        <name>Zn(2+)</name>
        <dbReference type="ChEBI" id="CHEBI:29105"/>
        <label>2</label>
    </ligand>
</feature>
<keyword evidence="9" id="KW-1185">Reference proteome</keyword>
<dbReference type="GO" id="GO:0004038">
    <property type="term" value="F:allantoinase activity"/>
    <property type="evidence" value="ECO:0007669"/>
    <property type="project" value="TreeGrafter"/>
</dbReference>
<dbReference type="InterPro" id="IPR032466">
    <property type="entry name" value="Metal_Hydrolase"/>
</dbReference>
<dbReference type="GO" id="GO:0008270">
    <property type="term" value="F:zinc ion binding"/>
    <property type="evidence" value="ECO:0007669"/>
    <property type="project" value="UniProtKB-UniRule"/>
</dbReference>
<feature type="binding site" evidence="6">
    <location>
        <position position="232"/>
    </location>
    <ligand>
        <name>Zn(2+)</name>
        <dbReference type="ChEBI" id="CHEBI:29105"/>
        <label>2</label>
    </ligand>
</feature>
<dbReference type="RefSeq" id="WP_091230856.1">
    <property type="nucleotide sequence ID" value="NZ_FMKA01000003.1"/>
</dbReference>
<dbReference type="InterPro" id="IPR004722">
    <property type="entry name" value="DHOase"/>
</dbReference>
<dbReference type="GO" id="GO:0005737">
    <property type="term" value="C:cytoplasm"/>
    <property type="evidence" value="ECO:0007669"/>
    <property type="project" value="TreeGrafter"/>
</dbReference>
<dbReference type="InterPro" id="IPR011059">
    <property type="entry name" value="Metal-dep_hydrolase_composite"/>
</dbReference>
<feature type="active site" evidence="6">
    <location>
        <position position="305"/>
    </location>
</feature>
<keyword evidence="6" id="KW-0862">Zinc</keyword>
<comment type="similarity">
    <text evidence="2 6">Belongs to the metallo-dependent hydrolases superfamily. DHOase family. Class I DHOase subfamily.</text>
</comment>
<evidence type="ECO:0000259" key="7">
    <source>
        <dbReference type="Pfam" id="PF01979"/>
    </source>
</evidence>
<feature type="binding site" evidence="6">
    <location>
        <position position="305"/>
    </location>
    <ligand>
        <name>Zn(2+)</name>
        <dbReference type="ChEBI" id="CHEBI:29105"/>
        <label>1</label>
    </ligand>
</feature>
<dbReference type="GO" id="GO:0006145">
    <property type="term" value="P:purine nucleobase catabolic process"/>
    <property type="evidence" value="ECO:0007669"/>
    <property type="project" value="TreeGrafter"/>
</dbReference>
<feature type="binding site" evidence="6">
    <location>
        <position position="60"/>
    </location>
    <ligand>
        <name>Zn(2+)</name>
        <dbReference type="ChEBI" id="CHEBI:29105"/>
        <label>1</label>
    </ligand>
</feature>
<dbReference type="Gene3D" id="3.20.20.140">
    <property type="entry name" value="Metal-dependent hydrolases"/>
    <property type="match status" value="1"/>
</dbReference>
<protein>
    <recommendedName>
        <fullName evidence="6">Dihydroorotase</fullName>
        <shortName evidence="6">DHOase</shortName>
        <ecNumber evidence="6">3.5.2.3</ecNumber>
    </recommendedName>
</protein>
<feature type="binding site" evidence="6">
    <location>
        <position position="278"/>
    </location>
    <ligand>
        <name>substrate</name>
    </ligand>
</feature>
<dbReference type="CDD" id="cd01317">
    <property type="entry name" value="DHOase_IIa"/>
    <property type="match status" value="1"/>
</dbReference>
<sequence>MKILIKNGRIIDPATKLDGMYDLLINNRKIEKVETGIEDKADKIIDASGCYVMPGLIDLHVHLREPGLEHKETIETGMKAAARGGFTTICPMPNTKPVIDNADRVRFVTNKAKQLGEVNVLQIGAVTKGQMGAELADIEEMVDAGACAISEDGKSVMDAGLYKEAMKIAKKKNIPVFAHCEDQNMVGGGVINAGVKSEELDLPGISNAVEDVIVARDILLAKETGVQLHICHCSTKDSVSLVRFAKEAGLPVTAEVCPHHFAMTVDDIREKDANYKMNPPLRTKEDVEALKEGLRDGIMDVIATDHAPHSKEEKMLPMEKAPFGIVGLETAVALTMTVLVDKGYLTPMQMAEKMSYNPAKILGIDRGSLEPGKIADIVIIDPNEVYQIDVEKFASKGKNTPFNGWTVKGSVTATIANGKIIYMQEEEHDK</sequence>
<dbReference type="PROSITE" id="PS00482">
    <property type="entry name" value="DIHYDROOROTASE_1"/>
    <property type="match status" value="1"/>
</dbReference>
<feature type="binding site" evidence="6">
    <location>
        <begin position="323"/>
        <end position="324"/>
    </location>
    <ligand>
        <name>substrate</name>
    </ligand>
</feature>
<feature type="domain" description="Amidohydrolase-related" evidence="7">
    <location>
        <begin position="51"/>
        <end position="421"/>
    </location>
</feature>
<comment type="function">
    <text evidence="1 6">Catalyzes the reversible cyclization of carbamoyl aspartate to dihydroorotate.</text>
</comment>
<evidence type="ECO:0000256" key="3">
    <source>
        <dbReference type="ARBA" id="ARBA00022723"/>
    </source>
</evidence>
<dbReference type="SUPFAM" id="SSF51338">
    <property type="entry name" value="Composite domain of metallo-dependent hydrolases"/>
    <property type="match status" value="1"/>
</dbReference>